<sequence>MNLHRLLSAAERARVVDRPAGAVAKGLRKLLRNSRVDGALRGSWLGHPVHPLLVTLPIGAWVSAAVFDFGFGQPQTARRLQALGLAATPPTVLLGLADYSGLDTTQRRTGALHALGNAVGATCYLAAWRSRDRTANRVWSLAGLLAVSAGGALGGHLSYSQGAGVRRWESVPFQRRPPVGDPAAAGWEPAR</sequence>
<accession>A0A1I3QWC8</accession>
<dbReference type="EMBL" id="FORP01000005">
    <property type="protein sequence ID" value="SFJ38583.1"/>
    <property type="molecule type" value="Genomic_DNA"/>
</dbReference>
<evidence type="ECO:0000313" key="2">
    <source>
        <dbReference type="EMBL" id="SFJ38583.1"/>
    </source>
</evidence>
<evidence type="ECO:0000259" key="1">
    <source>
        <dbReference type="Pfam" id="PF09990"/>
    </source>
</evidence>
<dbReference type="Pfam" id="PF09990">
    <property type="entry name" value="DUF2231"/>
    <property type="match status" value="1"/>
</dbReference>
<name>A0A1I3QWC8_9PSEU</name>
<gene>
    <name evidence="2" type="ORF">SAMN05421835_10535</name>
</gene>
<dbReference type="STRING" id="115433.SAMN05421835_10535"/>
<protein>
    <submittedName>
        <fullName evidence="2">Uncharacterized membrane protein</fullName>
    </submittedName>
</protein>
<dbReference type="OrthoDB" id="9795104at2"/>
<dbReference type="RefSeq" id="WP_091505708.1">
    <property type="nucleotide sequence ID" value="NZ_FORP01000005.1"/>
</dbReference>
<dbReference type="AlphaFoldDB" id="A0A1I3QWC8"/>
<reference evidence="2 3" key="1">
    <citation type="submission" date="2016-10" db="EMBL/GenBank/DDBJ databases">
        <authorList>
            <person name="de Groot N.N."/>
        </authorList>
    </citation>
    <scope>NUCLEOTIDE SEQUENCE [LARGE SCALE GENOMIC DNA]</scope>
    <source>
        <strain evidence="2 3">DSM 44468</strain>
    </source>
</reference>
<dbReference type="InterPro" id="IPR019251">
    <property type="entry name" value="DUF2231_TM"/>
</dbReference>
<dbReference type="Proteomes" id="UP000199025">
    <property type="component" value="Unassembled WGS sequence"/>
</dbReference>
<evidence type="ECO:0000313" key="3">
    <source>
        <dbReference type="Proteomes" id="UP000199025"/>
    </source>
</evidence>
<keyword evidence="3" id="KW-1185">Reference proteome</keyword>
<proteinExistence type="predicted"/>
<feature type="domain" description="DUF2231" evidence="1">
    <location>
        <begin position="46"/>
        <end position="166"/>
    </location>
</feature>
<organism evidence="2 3">
    <name type="scientific">Amycolatopsis sacchari</name>
    <dbReference type="NCBI Taxonomy" id="115433"/>
    <lineage>
        <taxon>Bacteria</taxon>
        <taxon>Bacillati</taxon>
        <taxon>Actinomycetota</taxon>
        <taxon>Actinomycetes</taxon>
        <taxon>Pseudonocardiales</taxon>
        <taxon>Pseudonocardiaceae</taxon>
        <taxon>Amycolatopsis</taxon>
    </lineage>
</organism>